<evidence type="ECO:0000259" key="8">
    <source>
        <dbReference type="PROSITE" id="PS51387"/>
    </source>
</evidence>
<dbReference type="FunFam" id="3.30.465.10:FF:000031">
    <property type="entry name" value="FAD binding domain protein"/>
    <property type="match status" value="1"/>
</dbReference>
<sequence length="568" mass="63958">MLQLNLGILGNLESQLKTNLLEHTISLHQVGFGLMDRHKKAVATIATDVRRFYQLQQPFRIYHGSTNSTRPSSIQRDKMIDVSGLSHVLEVDTESKTVLVEPNVPMDQLVEATLKYGLIPPVVMEFPGITVGGGFAGTGGESSSFKYGFFESTVNWIEIVLADGQVVHASKAELPDLFHGAAGTFGTLGVTTLLELRLVKATTHVELTYNSVATFPEAIQKLRLAEADPSNDFVDGVLFAKDRGVVVVGRLKNISQNDTSIRIQRFSRARDPWFYLHAEQTVDSSTPVFKEAVPLVDYLFRYDRGGFWVGYYAFKYFKTPFNRVTRWALDKYMHTRVMYHALHESGHSQTYIIQDLALPYSTVQNFLEYVNKSFGFYPLWLCPLRPSGQISLHPHNANGQYLNVGLWGPGPSSHDAFVRANRQLEDKVRVLSGMKCLYAHTYYTEDEFWNIYDRKWYDALRVKYNATTLPSVYDKVKIDLDAQRRRSVSGIWAIWPLSGLYGVAKAVVGSDYILSTKGRGVRGLGCLFSVLVLLLNLLTVLFCRVGNSTWLESMAGWLAPPARKGRLQ</sequence>
<dbReference type="GO" id="GO:0016020">
    <property type="term" value="C:membrane"/>
    <property type="evidence" value="ECO:0007669"/>
    <property type="project" value="UniProtKB-SubCell"/>
</dbReference>
<dbReference type="PANTHER" id="PTHR10801">
    <property type="entry name" value="24-DEHYDROCHOLESTEROL REDUCTASE"/>
    <property type="match status" value="1"/>
</dbReference>
<feature type="transmembrane region" description="Helical" evidence="7">
    <location>
        <begin position="526"/>
        <end position="547"/>
    </location>
</feature>
<accession>A0A5M8PYU0</accession>
<name>A0A5M8PYU0_9LECA</name>
<dbReference type="GO" id="GO:0005737">
    <property type="term" value="C:cytoplasm"/>
    <property type="evidence" value="ECO:0007669"/>
    <property type="project" value="TreeGrafter"/>
</dbReference>
<evidence type="ECO:0000256" key="5">
    <source>
        <dbReference type="ARBA" id="ARBA00023002"/>
    </source>
</evidence>
<evidence type="ECO:0000256" key="4">
    <source>
        <dbReference type="ARBA" id="ARBA00022989"/>
    </source>
</evidence>
<protein>
    <recommendedName>
        <fullName evidence="2">Delta(24)-sterol reductase</fullName>
        <ecNumber evidence="2">1.3.1.72</ecNumber>
    </recommendedName>
</protein>
<dbReference type="Gene3D" id="3.30.465.10">
    <property type="match status" value="1"/>
</dbReference>
<evidence type="ECO:0000256" key="7">
    <source>
        <dbReference type="SAM" id="Phobius"/>
    </source>
</evidence>
<gene>
    <name evidence="9" type="ORF">FRX48_02597</name>
</gene>
<dbReference type="OrthoDB" id="415825at2759"/>
<evidence type="ECO:0000313" key="10">
    <source>
        <dbReference type="Proteomes" id="UP000324767"/>
    </source>
</evidence>
<dbReference type="GO" id="GO:0000246">
    <property type="term" value="F:Delta24(24-1) sterol reductase activity"/>
    <property type="evidence" value="ECO:0007669"/>
    <property type="project" value="TreeGrafter"/>
</dbReference>
<dbReference type="InterPro" id="IPR036318">
    <property type="entry name" value="FAD-bd_PCMH-like_sf"/>
</dbReference>
<evidence type="ECO:0000256" key="3">
    <source>
        <dbReference type="ARBA" id="ARBA00022692"/>
    </source>
</evidence>
<keyword evidence="4 7" id="KW-1133">Transmembrane helix</keyword>
<dbReference type="Pfam" id="PF01565">
    <property type="entry name" value="FAD_binding_4"/>
    <property type="match status" value="1"/>
</dbReference>
<comment type="subcellular location">
    <subcellularLocation>
        <location evidence="1">Membrane</location>
        <topology evidence="1">Single-pass membrane protein</topology>
    </subcellularLocation>
</comment>
<dbReference type="InterPro" id="IPR016169">
    <property type="entry name" value="FAD-bd_PCMH_sub2"/>
</dbReference>
<dbReference type="InterPro" id="IPR040165">
    <property type="entry name" value="Diminuto-like"/>
</dbReference>
<keyword evidence="3 7" id="KW-0812">Transmembrane</keyword>
<evidence type="ECO:0000256" key="6">
    <source>
        <dbReference type="ARBA" id="ARBA00023136"/>
    </source>
</evidence>
<dbReference type="GO" id="GO:0071949">
    <property type="term" value="F:FAD binding"/>
    <property type="evidence" value="ECO:0007669"/>
    <property type="project" value="InterPro"/>
</dbReference>
<dbReference type="GO" id="GO:0050614">
    <property type="term" value="F:Delta24-sterol reductase activity"/>
    <property type="evidence" value="ECO:0007669"/>
    <property type="project" value="UniProtKB-EC"/>
</dbReference>
<evidence type="ECO:0000256" key="2">
    <source>
        <dbReference type="ARBA" id="ARBA00012405"/>
    </source>
</evidence>
<dbReference type="PROSITE" id="PS51387">
    <property type="entry name" value="FAD_PCMH"/>
    <property type="match status" value="1"/>
</dbReference>
<dbReference type="EC" id="1.3.1.72" evidence="2"/>
<feature type="transmembrane region" description="Helical" evidence="7">
    <location>
        <begin position="492"/>
        <end position="514"/>
    </location>
</feature>
<dbReference type="InterPro" id="IPR016166">
    <property type="entry name" value="FAD-bd_PCMH"/>
</dbReference>
<evidence type="ECO:0000256" key="1">
    <source>
        <dbReference type="ARBA" id="ARBA00004167"/>
    </source>
</evidence>
<feature type="domain" description="FAD-binding PCMH-type" evidence="8">
    <location>
        <begin position="35"/>
        <end position="201"/>
    </location>
</feature>
<dbReference type="AlphaFoldDB" id="A0A5M8PYU0"/>
<proteinExistence type="predicted"/>
<evidence type="ECO:0000313" key="9">
    <source>
        <dbReference type="EMBL" id="KAA6414234.1"/>
    </source>
</evidence>
<comment type="caution">
    <text evidence="9">The sequence shown here is derived from an EMBL/GenBank/DDBJ whole genome shotgun (WGS) entry which is preliminary data.</text>
</comment>
<dbReference type="Proteomes" id="UP000324767">
    <property type="component" value="Unassembled WGS sequence"/>
</dbReference>
<dbReference type="SUPFAM" id="SSF56176">
    <property type="entry name" value="FAD-binding/transporter-associated domain-like"/>
    <property type="match status" value="1"/>
</dbReference>
<reference evidence="9 10" key="1">
    <citation type="submission" date="2019-09" db="EMBL/GenBank/DDBJ databases">
        <title>The hologenome of the rock-dwelling lichen Lasallia pustulata.</title>
        <authorList>
            <person name="Greshake Tzovaras B."/>
            <person name="Segers F."/>
            <person name="Bicker A."/>
            <person name="Dal Grande F."/>
            <person name="Otte J."/>
            <person name="Hankeln T."/>
            <person name="Schmitt I."/>
            <person name="Ebersberger I."/>
        </authorList>
    </citation>
    <scope>NUCLEOTIDE SEQUENCE [LARGE SCALE GENOMIC DNA]</scope>
    <source>
        <strain evidence="9">A1-1</strain>
    </source>
</reference>
<dbReference type="InterPro" id="IPR006094">
    <property type="entry name" value="Oxid_FAD_bind_N"/>
</dbReference>
<dbReference type="GO" id="GO:0008202">
    <property type="term" value="P:steroid metabolic process"/>
    <property type="evidence" value="ECO:0007669"/>
    <property type="project" value="TreeGrafter"/>
</dbReference>
<dbReference type="EMBL" id="VXIT01000003">
    <property type="protein sequence ID" value="KAA6414234.1"/>
    <property type="molecule type" value="Genomic_DNA"/>
</dbReference>
<dbReference type="PANTHER" id="PTHR10801:SF0">
    <property type="entry name" value="DELTA(24)-STEROL REDUCTASE"/>
    <property type="match status" value="1"/>
</dbReference>
<keyword evidence="6 7" id="KW-0472">Membrane</keyword>
<organism evidence="9 10">
    <name type="scientific">Lasallia pustulata</name>
    <dbReference type="NCBI Taxonomy" id="136370"/>
    <lineage>
        <taxon>Eukaryota</taxon>
        <taxon>Fungi</taxon>
        <taxon>Dikarya</taxon>
        <taxon>Ascomycota</taxon>
        <taxon>Pezizomycotina</taxon>
        <taxon>Lecanoromycetes</taxon>
        <taxon>OSLEUM clade</taxon>
        <taxon>Umbilicariomycetidae</taxon>
        <taxon>Umbilicariales</taxon>
        <taxon>Umbilicariaceae</taxon>
        <taxon>Lasallia</taxon>
    </lineage>
</organism>
<keyword evidence="5" id="KW-0560">Oxidoreductase</keyword>